<protein>
    <recommendedName>
        <fullName evidence="10">Cytochrome</fullName>
    </recommendedName>
</protein>
<keyword evidence="5 7" id="KW-0408">Iron</keyword>
<dbReference type="InterPro" id="IPR002397">
    <property type="entry name" value="Cyt_P450_B"/>
</dbReference>
<keyword evidence="9" id="KW-1185">Reference proteome</keyword>
<dbReference type="KEGG" id="bgm:CAL15_10195"/>
<name>A0A1W6ZCZ1_9BORD</name>
<keyword evidence="2 7" id="KW-0349">Heme</keyword>
<evidence type="ECO:0000256" key="2">
    <source>
        <dbReference type="ARBA" id="ARBA00022617"/>
    </source>
</evidence>
<gene>
    <name evidence="8" type="ORF">CAL15_10195</name>
</gene>
<dbReference type="AlphaFoldDB" id="A0A1W6ZCZ1"/>
<keyword evidence="4 7" id="KW-0560">Oxidoreductase</keyword>
<dbReference type="OrthoDB" id="4168525at2"/>
<evidence type="ECO:0000256" key="6">
    <source>
        <dbReference type="ARBA" id="ARBA00023033"/>
    </source>
</evidence>
<dbReference type="GO" id="GO:0020037">
    <property type="term" value="F:heme binding"/>
    <property type="evidence" value="ECO:0007669"/>
    <property type="project" value="InterPro"/>
</dbReference>
<evidence type="ECO:0000313" key="9">
    <source>
        <dbReference type="Proteomes" id="UP000194161"/>
    </source>
</evidence>
<keyword evidence="6 7" id="KW-0503">Monooxygenase</keyword>
<evidence type="ECO:0000256" key="1">
    <source>
        <dbReference type="ARBA" id="ARBA00010617"/>
    </source>
</evidence>
<dbReference type="PROSITE" id="PS00086">
    <property type="entry name" value="CYTOCHROME_P450"/>
    <property type="match status" value="1"/>
</dbReference>
<keyword evidence="3 7" id="KW-0479">Metal-binding</keyword>
<dbReference type="STRING" id="463040.CAL15_10195"/>
<evidence type="ECO:0000256" key="5">
    <source>
        <dbReference type="ARBA" id="ARBA00023004"/>
    </source>
</evidence>
<evidence type="ECO:0008006" key="10">
    <source>
        <dbReference type="Google" id="ProtNLM"/>
    </source>
</evidence>
<dbReference type="CDD" id="cd20625">
    <property type="entry name" value="CYP164-like"/>
    <property type="match status" value="1"/>
</dbReference>
<dbReference type="Proteomes" id="UP000194161">
    <property type="component" value="Chromosome"/>
</dbReference>
<dbReference type="PANTHER" id="PTHR46696:SF1">
    <property type="entry name" value="CYTOCHROME P450 YJIB-RELATED"/>
    <property type="match status" value="1"/>
</dbReference>
<dbReference type="FunFam" id="1.10.630.10:FF:000018">
    <property type="entry name" value="Cytochrome P450 monooxygenase"/>
    <property type="match status" value="1"/>
</dbReference>
<evidence type="ECO:0000256" key="4">
    <source>
        <dbReference type="ARBA" id="ARBA00023002"/>
    </source>
</evidence>
<reference evidence="8 9" key="1">
    <citation type="submission" date="2017-05" db="EMBL/GenBank/DDBJ databases">
        <title>Complete and WGS of Bordetella genogroups.</title>
        <authorList>
            <person name="Spilker T."/>
            <person name="LiPuma J."/>
        </authorList>
    </citation>
    <scope>NUCLEOTIDE SEQUENCE [LARGE SCALE GENOMIC DNA]</scope>
    <source>
        <strain evidence="8 9">AU7206</strain>
    </source>
</reference>
<sequence>MADAVRTAAPVRFNPMDPAFMQDPHAVYARLRHEAPYLLTMGTRILTRYADVQAALKDRRLSVALIPDTIVRSARKQGVGDVGQIERFIRNSIVFTDAPEHTRLRRLINQAYTPATIRELYGLIDAEVLACLDDFDAHGNDDLVERVGQPLPVNVLCAWMGVPAMARGDIARHIHVIRYLLDPGLMTPAHFAAVGRSLATLTDYFSAHSRAVRRAGLRNLVSMLCDAESAGDRLAEEEVAFACIMSFVAGTETTQCLIGNMMVALARHPEQLRALRADAALLPQAIEETTRFETPLQLTKRVVVEPIEVNGQPVAQGEQLLLCMGSANRDETVFEHPERYDLSRKGPGHVGFGVGMHSCLGGLLARVQAERCLAAMLARYVDIDLAEPQVQWQTESLILRGPRRLPLRVHRAGPDHVRRAA</sequence>
<dbReference type="GO" id="GO:0005506">
    <property type="term" value="F:iron ion binding"/>
    <property type="evidence" value="ECO:0007669"/>
    <property type="project" value="InterPro"/>
</dbReference>
<dbReference type="PANTHER" id="PTHR46696">
    <property type="entry name" value="P450, PUTATIVE (EUROFUNG)-RELATED"/>
    <property type="match status" value="1"/>
</dbReference>
<dbReference type="GO" id="GO:0016705">
    <property type="term" value="F:oxidoreductase activity, acting on paired donors, with incorporation or reduction of molecular oxygen"/>
    <property type="evidence" value="ECO:0007669"/>
    <property type="project" value="InterPro"/>
</dbReference>
<organism evidence="8 9">
    <name type="scientific">Bordetella genomosp. 13</name>
    <dbReference type="NCBI Taxonomy" id="463040"/>
    <lineage>
        <taxon>Bacteria</taxon>
        <taxon>Pseudomonadati</taxon>
        <taxon>Pseudomonadota</taxon>
        <taxon>Betaproteobacteria</taxon>
        <taxon>Burkholderiales</taxon>
        <taxon>Alcaligenaceae</taxon>
        <taxon>Bordetella</taxon>
    </lineage>
</organism>
<evidence type="ECO:0000256" key="7">
    <source>
        <dbReference type="RuleBase" id="RU000461"/>
    </source>
</evidence>
<dbReference type="InterPro" id="IPR017972">
    <property type="entry name" value="Cyt_P450_CS"/>
</dbReference>
<dbReference type="InterPro" id="IPR036396">
    <property type="entry name" value="Cyt_P450_sf"/>
</dbReference>
<dbReference type="RefSeq" id="WP_086078489.1">
    <property type="nucleotide sequence ID" value="NZ_CP021111.1"/>
</dbReference>
<dbReference type="SUPFAM" id="SSF48264">
    <property type="entry name" value="Cytochrome P450"/>
    <property type="match status" value="1"/>
</dbReference>
<evidence type="ECO:0000256" key="3">
    <source>
        <dbReference type="ARBA" id="ARBA00022723"/>
    </source>
</evidence>
<accession>A0A1W6ZCZ1</accession>
<dbReference type="Pfam" id="PF00067">
    <property type="entry name" value="p450"/>
    <property type="match status" value="1"/>
</dbReference>
<dbReference type="InterPro" id="IPR001128">
    <property type="entry name" value="Cyt_P450"/>
</dbReference>
<proteinExistence type="inferred from homology"/>
<dbReference type="Gene3D" id="1.10.630.10">
    <property type="entry name" value="Cytochrome P450"/>
    <property type="match status" value="1"/>
</dbReference>
<comment type="similarity">
    <text evidence="1 7">Belongs to the cytochrome P450 family.</text>
</comment>
<dbReference type="PRINTS" id="PR00359">
    <property type="entry name" value="BP450"/>
</dbReference>
<evidence type="ECO:0000313" key="8">
    <source>
        <dbReference type="EMBL" id="ARP94724.1"/>
    </source>
</evidence>
<dbReference type="GO" id="GO:0004497">
    <property type="term" value="F:monooxygenase activity"/>
    <property type="evidence" value="ECO:0007669"/>
    <property type="project" value="UniProtKB-KW"/>
</dbReference>
<dbReference type="EMBL" id="CP021111">
    <property type="protein sequence ID" value="ARP94724.1"/>
    <property type="molecule type" value="Genomic_DNA"/>
</dbReference>